<name>A0A1F7IFZ2_9BACT</name>
<dbReference type="NCBIfam" id="TIGR02385">
    <property type="entry name" value="RelE_StbE"/>
    <property type="match status" value="1"/>
</dbReference>
<reference evidence="2 3" key="1">
    <citation type="journal article" date="2016" name="Nat. Commun.">
        <title>Thousands of microbial genomes shed light on interconnected biogeochemical processes in an aquifer system.</title>
        <authorList>
            <person name="Anantharaman K."/>
            <person name="Brown C.T."/>
            <person name="Hug L.A."/>
            <person name="Sharon I."/>
            <person name="Castelle C.J."/>
            <person name="Probst A.J."/>
            <person name="Thomas B.C."/>
            <person name="Singh A."/>
            <person name="Wilkins M.J."/>
            <person name="Karaoz U."/>
            <person name="Brodie E.L."/>
            <person name="Williams K.H."/>
            <person name="Hubbard S.S."/>
            <person name="Banfield J.F."/>
        </authorList>
    </citation>
    <scope>NUCLEOTIDE SEQUENCE [LARGE SCALE GENOMIC DNA]</scope>
</reference>
<dbReference type="InterPro" id="IPR004386">
    <property type="entry name" value="Toxin_YafQ-like"/>
</dbReference>
<dbReference type="Proteomes" id="UP000177698">
    <property type="component" value="Unassembled WGS sequence"/>
</dbReference>
<gene>
    <name evidence="2" type="ORF">A2954_04545</name>
</gene>
<organism evidence="2 3">
    <name type="scientific">Candidatus Roizmanbacteria bacterium RIFCSPLOWO2_01_FULL_37_12</name>
    <dbReference type="NCBI Taxonomy" id="1802056"/>
    <lineage>
        <taxon>Bacteria</taxon>
        <taxon>Candidatus Roizmaniibacteriota</taxon>
    </lineage>
</organism>
<evidence type="ECO:0000313" key="2">
    <source>
        <dbReference type="EMBL" id="OGK42250.1"/>
    </source>
</evidence>
<dbReference type="Pfam" id="PF15738">
    <property type="entry name" value="YafQ_toxin"/>
    <property type="match status" value="1"/>
</dbReference>
<sequence length="88" mass="10422">MKFYRSNKFKKSYKKRILFNKNLEEQVDERIIRFSENPADPLLKDHALKGKLAGLRSFSITGDIRIVYKKESDLIILYDIGSHNQVYK</sequence>
<accession>A0A1F7IFZ2</accession>
<evidence type="ECO:0008006" key="4">
    <source>
        <dbReference type="Google" id="ProtNLM"/>
    </source>
</evidence>
<evidence type="ECO:0000313" key="3">
    <source>
        <dbReference type="Proteomes" id="UP000177698"/>
    </source>
</evidence>
<proteinExistence type="predicted"/>
<protein>
    <recommendedName>
        <fullName evidence="4">Type II toxin-antitoxin system mRNA interferase toxin, RelE/StbE family</fullName>
    </recommendedName>
</protein>
<dbReference type="EMBL" id="MGAG01000003">
    <property type="protein sequence ID" value="OGK42250.1"/>
    <property type="molecule type" value="Genomic_DNA"/>
</dbReference>
<dbReference type="SUPFAM" id="SSF143011">
    <property type="entry name" value="RelE-like"/>
    <property type="match status" value="1"/>
</dbReference>
<comment type="caution">
    <text evidence="2">The sequence shown here is derived from an EMBL/GenBank/DDBJ whole genome shotgun (WGS) entry which is preliminary data.</text>
</comment>
<keyword evidence="1" id="KW-1277">Toxin-antitoxin system</keyword>
<dbReference type="InterPro" id="IPR007712">
    <property type="entry name" value="RelE/ParE_toxin"/>
</dbReference>
<dbReference type="Gene3D" id="3.30.2310.20">
    <property type="entry name" value="RelE-like"/>
    <property type="match status" value="1"/>
</dbReference>
<dbReference type="AlphaFoldDB" id="A0A1F7IFZ2"/>
<dbReference type="InterPro" id="IPR035093">
    <property type="entry name" value="RelE/ParE_toxin_dom_sf"/>
</dbReference>
<evidence type="ECO:0000256" key="1">
    <source>
        <dbReference type="ARBA" id="ARBA00022649"/>
    </source>
</evidence>
<dbReference type="STRING" id="1802056.A2954_04545"/>